<name>A0A2P8FI31_9RHOB</name>
<gene>
    <name evidence="2" type="ORF">CLV88_102503</name>
</gene>
<dbReference type="OrthoDB" id="7873969at2"/>
<evidence type="ECO:0008006" key="4">
    <source>
        <dbReference type="Google" id="ProtNLM"/>
    </source>
</evidence>
<comment type="caution">
    <text evidence="2">The sequence shown here is derived from an EMBL/GenBank/DDBJ whole genome shotgun (WGS) entry which is preliminary data.</text>
</comment>
<evidence type="ECO:0000313" key="2">
    <source>
        <dbReference type="EMBL" id="PSL21383.1"/>
    </source>
</evidence>
<dbReference type="EMBL" id="PYGJ01000002">
    <property type="protein sequence ID" value="PSL21383.1"/>
    <property type="molecule type" value="Genomic_DNA"/>
</dbReference>
<evidence type="ECO:0000313" key="3">
    <source>
        <dbReference type="Proteomes" id="UP000240418"/>
    </source>
</evidence>
<evidence type="ECO:0000256" key="1">
    <source>
        <dbReference type="SAM" id="MobiDB-lite"/>
    </source>
</evidence>
<dbReference type="AlphaFoldDB" id="A0A2P8FI31"/>
<sequence>MKSDDSPMSKAHAAPRCTAKSKRTGERCKGPAVKGWTVCRFHGARGGHGPGKANPAYRHGMRTREWQEMRKAINDLVRMEKEIEDLISD</sequence>
<proteinExistence type="predicted"/>
<dbReference type="RefSeq" id="WP_106607562.1">
    <property type="nucleotide sequence ID" value="NZ_PYGJ01000002.1"/>
</dbReference>
<reference evidence="2 3" key="1">
    <citation type="submission" date="2018-03" db="EMBL/GenBank/DDBJ databases">
        <title>Genomic Encyclopedia of Archaeal and Bacterial Type Strains, Phase II (KMG-II): from individual species to whole genera.</title>
        <authorList>
            <person name="Goeker M."/>
        </authorList>
    </citation>
    <scope>NUCLEOTIDE SEQUENCE [LARGE SCALE GENOMIC DNA]</scope>
    <source>
        <strain evidence="2 3">DSM 100673</strain>
    </source>
</reference>
<protein>
    <recommendedName>
        <fullName evidence="4">Glucans biosynthesis protein</fullName>
    </recommendedName>
</protein>
<accession>A0A2P8FI31</accession>
<feature type="region of interest" description="Disordered" evidence="1">
    <location>
        <begin position="1"/>
        <end position="30"/>
    </location>
</feature>
<organism evidence="2 3">
    <name type="scientific">Shimia abyssi</name>
    <dbReference type="NCBI Taxonomy" id="1662395"/>
    <lineage>
        <taxon>Bacteria</taxon>
        <taxon>Pseudomonadati</taxon>
        <taxon>Pseudomonadota</taxon>
        <taxon>Alphaproteobacteria</taxon>
        <taxon>Rhodobacterales</taxon>
        <taxon>Roseobacteraceae</taxon>
    </lineage>
</organism>
<dbReference type="Proteomes" id="UP000240418">
    <property type="component" value="Unassembled WGS sequence"/>
</dbReference>
<keyword evidence="3" id="KW-1185">Reference proteome</keyword>